<dbReference type="PRINTS" id="PR01506">
    <property type="entry name" value="TATBPROTEIN"/>
</dbReference>
<dbReference type="NCBIfam" id="NF002374">
    <property type="entry name" value="PRK01371.1-1"/>
    <property type="match status" value="1"/>
</dbReference>
<dbReference type="InterPro" id="IPR003369">
    <property type="entry name" value="TatA/B/E"/>
</dbReference>
<evidence type="ECO:0000256" key="8">
    <source>
        <dbReference type="ARBA" id="ARBA00023136"/>
    </source>
</evidence>
<feature type="compositionally biased region" description="Low complexity" evidence="10">
    <location>
        <begin position="118"/>
        <end position="132"/>
    </location>
</feature>
<evidence type="ECO:0000256" key="10">
    <source>
        <dbReference type="SAM" id="MobiDB-lite"/>
    </source>
</evidence>
<keyword evidence="4 9" id="KW-0812">Transmembrane</keyword>
<evidence type="ECO:0000256" key="6">
    <source>
        <dbReference type="ARBA" id="ARBA00022989"/>
    </source>
</evidence>
<evidence type="ECO:0000256" key="9">
    <source>
        <dbReference type="HAMAP-Rule" id="MF_00237"/>
    </source>
</evidence>
<name>A0ABT1PRC4_9ACTN</name>
<sequence length="152" mass="16822">MFFDIGPLELVTIVLLAVIIFGPDKLPKLIQDASRMIRKLREFSDSAREDIRKELGPEFKDFEFEDLNPKTFVRKNLLDNDSLGLKDIRNSLDLKAEMAAVTDAARETDRTVRDAASDRAVGAAGARGSADAFGTQEPLRPGERPPFDADAT</sequence>
<evidence type="ECO:0000313" key="11">
    <source>
        <dbReference type="EMBL" id="MCQ4080214.1"/>
    </source>
</evidence>
<dbReference type="HAMAP" id="MF_00237">
    <property type="entry name" value="TatB"/>
    <property type="match status" value="1"/>
</dbReference>
<accession>A0ABT1PRC4</accession>
<dbReference type="RefSeq" id="WP_255919101.1">
    <property type="nucleotide sequence ID" value="NZ_JANFNG010000003.1"/>
</dbReference>
<comment type="similarity">
    <text evidence="9">Belongs to the TatB family.</text>
</comment>
<evidence type="ECO:0000256" key="1">
    <source>
        <dbReference type="ARBA" id="ARBA00004167"/>
    </source>
</evidence>
<evidence type="ECO:0000256" key="4">
    <source>
        <dbReference type="ARBA" id="ARBA00022692"/>
    </source>
</evidence>
<dbReference type="InterPro" id="IPR018448">
    <property type="entry name" value="TatB"/>
</dbReference>
<reference evidence="11" key="1">
    <citation type="submission" date="2022-06" db="EMBL/GenBank/DDBJ databases">
        <title>Draft genome sequence of Streptomyces sp. RB6PN25 isolated from peat swamp forest in Thailand.</title>
        <authorList>
            <person name="Duangmal K."/>
            <person name="Klaysubun C."/>
        </authorList>
    </citation>
    <scope>NUCLEOTIDE SEQUENCE</scope>
    <source>
        <strain evidence="11">RB6PN25</strain>
    </source>
</reference>
<gene>
    <name evidence="9" type="primary">tatB</name>
    <name evidence="11" type="ORF">NGB36_06295</name>
</gene>
<feature type="compositionally biased region" description="Basic and acidic residues" evidence="10">
    <location>
        <begin position="106"/>
        <end position="117"/>
    </location>
</feature>
<dbReference type="Proteomes" id="UP001057702">
    <property type="component" value="Unassembled WGS sequence"/>
</dbReference>
<evidence type="ECO:0000256" key="7">
    <source>
        <dbReference type="ARBA" id="ARBA00023010"/>
    </source>
</evidence>
<keyword evidence="8 9" id="KW-0472">Membrane</keyword>
<comment type="subunit">
    <text evidence="9">The Tat system comprises two distinct complexes: a TatABC complex, containing multiple copies of TatA, TatB and TatC subunits, and a separate TatA complex, containing only TatA subunits. Substrates initially bind to the TatABC complex, which probably triggers association of the separate TatA complex to form the active translocon.</text>
</comment>
<dbReference type="EMBL" id="JANFNG010000003">
    <property type="protein sequence ID" value="MCQ4080214.1"/>
    <property type="molecule type" value="Genomic_DNA"/>
</dbReference>
<comment type="subcellular location">
    <subcellularLocation>
        <location evidence="9">Cell membrane</location>
        <topology evidence="9">Single-pass membrane protein</topology>
    </subcellularLocation>
    <subcellularLocation>
        <location evidence="1">Membrane</location>
        <topology evidence="1">Single-pass membrane protein</topology>
    </subcellularLocation>
</comment>
<feature type="compositionally biased region" description="Basic and acidic residues" evidence="10">
    <location>
        <begin position="140"/>
        <end position="152"/>
    </location>
</feature>
<comment type="function">
    <text evidence="9">Part of the twin-arginine translocation (Tat) system that transports large folded proteins containing a characteristic twin-arginine motif in their signal peptide across membranes. Together with TatC, TatB is part of a receptor directly interacting with Tat signal peptides. TatB may form an oligomeric binding site that transiently accommodates folded Tat precursor proteins before their translocation.</text>
</comment>
<organism evidence="11 12">
    <name type="scientific">Streptomyces humicola</name>
    <dbReference type="NCBI Taxonomy" id="2953240"/>
    <lineage>
        <taxon>Bacteria</taxon>
        <taxon>Bacillati</taxon>
        <taxon>Actinomycetota</taxon>
        <taxon>Actinomycetes</taxon>
        <taxon>Kitasatosporales</taxon>
        <taxon>Streptomycetaceae</taxon>
        <taxon>Streptomyces</taxon>
    </lineage>
</organism>
<keyword evidence="12" id="KW-1185">Reference proteome</keyword>
<dbReference type="Gene3D" id="1.20.5.3310">
    <property type="match status" value="1"/>
</dbReference>
<dbReference type="NCBIfam" id="NF002377">
    <property type="entry name" value="PRK01371.1-4"/>
    <property type="match status" value="1"/>
</dbReference>
<keyword evidence="5 9" id="KW-0653">Protein transport</keyword>
<protein>
    <recommendedName>
        <fullName evidence="9">Sec-independent protein translocase protein TatB</fullName>
    </recommendedName>
</protein>
<proteinExistence type="inferred from homology"/>
<keyword evidence="3 9" id="KW-1003">Cell membrane</keyword>
<keyword evidence="2 9" id="KW-0813">Transport</keyword>
<feature type="region of interest" description="Disordered" evidence="10">
    <location>
        <begin position="106"/>
        <end position="152"/>
    </location>
</feature>
<evidence type="ECO:0000256" key="5">
    <source>
        <dbReference type="ARBA" id="ARBA00022927"/>
    </source>
</evidence>
<keyword evidence="7 9" id="KW-0811">Translocation</keyword>
<evidence type="ECO:0000256" key="2">
    <source>
        <dbReference type="ARBA" id="ARBA00022448"/>
    </source>
</evidence>
<keyword evidence="6 9" id="KW-1133">Transmembrane helix</keyword>
<comment type="caution">
    <text evidence="11">The sequence shown here is derived from an EMBL/GenBank/DDBJ whole genome shotgun (WGS) entry which is preliminary data.</text>
</comment>
<dbReference type="Pfam" id="PF02416">
    <property type="entry name" value="TatA_B_E"/>
    <property type="match status" value="1"/>
</dbReference>
<evidence type="ECO:0000313" key="12">
    <source>
        <dbReference type="Proteomes" id="UP001057702"/>
    </source>
</evidence>
<evidence type="ECO:0000256" key="3">
    <source>
        <dbReference type="ARBA" id="ARBA00022475"/>
    </source>
</evidence>